<organism evidence="2 3">
    <name type="scientific">Ovis aries</name>
    <name type="common">Sheep</name>
    <dbReference type="NCBI Taxonomy" id="9940"/>
    <lineage>
        <taxon>Eukaryota</taxon>
        <taxon>Metazoa</taxon>
        <taxon>Chordata</taxon>
        <taxon>Craniata</taxon>
        <taxon>Vertebrata</taxon>
        <taxon>Euteleostomi</taxon>
        <taxon>Mammalia</taxon>
        <taxon>Eutheria</taxon>
        <taxon>Laurasiatheria</taxon>
        <taxon>Artiodactyla</taxon>
        <taxon>Ruminantia</taxon>
        <taxon>Pecora</taxon>
        <taxon>Bovidae</taxon>
        <taxon>Caprinae</taxon>
        <taxon>Ovis</taxon>
    </lineage>
</organism>
<evidence type="ECO:0000313" key="3">
    <source>
        <dbReference type="Proteomes" id="UP000664991"/>
    </source>
</evidence>
<protein>
    <submittedName>
        <fullName evidence="2">Uncharacterized protein</fullName>
    </submittedName>
</protein>
<feature type="compositionally biased region" description="Pro residues" evidence="1">
    <location>
        <begin position="81"/>
        <end position="90"/>
    </location>
</feature>
<reference evidence="2 3" key="1">
    <citation type="submission" date="2020-12" db="EMBL/GenBank/DDBJ databases">
        <title>De novo assembly of Tibetan sheep genome.</title>
        <authorList>
            <person name="Li X."/>
        </authorList>
    </citation>
    <scope>NUCLEOTIDE SEQUENCE [LARGE SCALE GENOMIC DNA]</scope>
    <source>
        <tissue evidence="2">Heart</tissue>
    </source>
</reference>
<feature type="region of interest" description="Disordered" evidence="1">
    <location>
        <begin position="1"/>
        <end position="57"/>
    </location>
</feature>
<evidence type="ECO:0000313" key="2">
    <source>
        <dbReference type="EMBL" id="KAG5193230.1"/>
    </source>
</evidence>
<accession>A0A835ZGF6</accession>
<name>A0A835ZGF6_SHEEP</name>
<dbReference type="Proteomes" id="UP000664991">
    <property type="component" value="Unassembled WGS sequence"/>
</dbReference>
<feature type="region of interest" description="Disordered" evidence="1">
    <location>
        <begin position="73"/>
        <end position="124"/>
    </location>
</feature>
<sequence length="124" mass="13277">MRVSGANAARGWIRTRSSRASDRAWSQEATVPPPPEEPGLMSLPSAGSQSVGPQVQSNRTPLIELRGLHPILILRSAPSTRQPPPPPPHAADPGVEPRGNAEARHQWEASQVCSVRSSRERVGG</sequence>
<dbReference type="AlphaFoldDB" id="A0A835ZGF6"/>
<feature type="compositionally biased region" description="Polar residues" evidence="1">
    <location>
        <begin position="45"/>
        <end position="57"/>
    </location>
</feature>
<comment type="caution">
    <text evidence="2">The sequence shown here is derived from an EMBL/GenBank/DDBJ whole genome shotgun (WGS) entry which is preliminary data.</text>
</comment>
<evidence type="ECO:0000256" key="1">
    <source>
        <dbReference type="SAM" id="MobiDB-lite"/>
    </source>
</evidence>
<proteinExistence type="predicted"/>
<gene>
    <name evidence="2" type="ORF">JEQ12_019591</name>
</gene>
<dbReference type="EMBL" id="JAEMGP010000027">
    <property type="protein sequence ID" value="KAG5193230.1"/>
    <property type="molecule type" value="Genomic_DNA"/>
</dbReference>